<organism evidence="1">
    <name type="scientific">freshwater metagenome</name>
    <dbReference type="NCBI Taxonomy" id="449393"/>
    <lineage>
        <taxon>unclassified sequences</taxon>
        <taxon>metagenomes</taxon>
        <taxon>ecological metagenomes</taxon>
    </lineage>
</organism>
<evidence type="ECO:0000313" key="1">
    <source>
        <dbReference type="EMBL" id="CAB4970078.1"/>
    </source>
</evidence>
<reference evidence="1" key="1">
    <citation type="submission" date="2020-05" db="EMBL/GenBank/DDBJ databases">
        <authorList>
            <person name="Chiriac C."/>
            <person name="Salcher M."/>
            <person name="Ghai R."/>
            <person name="Kavagutti S V."/>
        </authorList>
    </citation>
    <scope>NUCLEOTIDE SEQUENCE</scope>
</reference>
<protein>
    <submittedName>
        <fullName evidence="1">Unannotated protein</fullName>
    </submittedName>
</protein>
<proteinExistence type="predicted"/>
<dbReference type="EMBL" id="CAFBNE010000184">
    <property type="protein sequence ID" value="CAB4970078.1"/>
    <property type="molecule type" value="Genomic_DNA"/>
</dbReference>
<sequence>MVANSGGEPSIGPDLSVVDPDGDVVVVKNPDDTVTVFGAMKHLADAVPVNPQFAQALMAMLGRQMGDDKGAIGQRVFSLRPEDYAWFDQARKMSAGDGFVRGTLRDVDGKITRQVAIKEVKEVSAKAAQFDPMTVLVAGQLASIQQQLDRIEDRLETIGYDIRRGIELVERDQTAQIVSAITIVGEVYANFGRSGVVGATDWARVVNPENIILMRHVAVVAELEAIAGHLDLNGSVENDKKVIGKVCPKRWETLLTQETVLRQAGLQWVAIYADRKREEGHVDIRALDAVRERHSALADRANAAARHVFEMAQGAPETNPRPGWRQLLSNGLVVGGKTDDDAVRKVGEIRERLVAIGIAAPTVALDGPQAAALRLISPQVPPVSMAQSWSGDD</sequence>
<gene>
    <name evidence="1" type="ORF">UFOPK3772_03299</name>
</gene>
<accession>A0A6J7LPH6</accession>
<name>A0A6J7LPH6_9ZZZZ</name>
<dbReference type="AlphaFoldDB" id="A0A6J7LPH6"/>